<evidence type="ECO:0000313" key="2">
    <source>
        <dbReference type="Proteomes" id="UP001501391"/>
    </source>
</evidence>
<dbReference type="RefSeq" id="WP_346162224.1">
    <property type="nucleotide sequence ID" value="NZ_BAAAOQ010000003.1"/>
</dbReference>
<protein>
    <submittedName>
        <fullName evidence="1">Uncharacterized protein</fullName>
    </submittedName>
</protein>
<evidence type="ECO:0000313" key="1">
    <source>
        <dbReference type="EMBL" id="GAA2192834.1"/>
    </source>
</evidence>
<dbReference type="EMBL" id="BAAAOQ010000003">
    <property type="protein sequence ID" value="GAA2192834.1"/>
    <property type="molecule type" value="Genomic_DNA"/>
</dbReference>
<dbReference type="Proteomes" id="UP001501391">
    <property type="component" value="Unassembled WGS sequence"/>
</dbReference>
<accession>A0ABP5N403</accession>
<sequence length="88" mass="9836">MSDLTAFELLLRENRIVLPSVWQAAFEETEAQLAEACPWGVDVLDVARAAWDCLPDDLKPAALDALFYGWWEAEQDRQARTEQAGGAL</sequence>
<proteinExistence type="predicted"/>
<gene>
    <name evidence="1" type="ORF">GCM10009787_12120</name>
</gene>
<keyword evidence="2" id="KW-1185">Reference proteome</keyword>
<reference evidence="2" key="1">
    <citation type="journal article" date="2019" name="Int. J. Syst. Evol. Microbiol.">
        <title>The Global Catalogue of Microorganisms (GCM) 10K type strain sequencing project: providing services to taxonomists for standard genome sequencing and annotation.</title>
        <authorList>
            <consortium name="The Broad Institute Genomics Platform"/>
            <consortium name="The Broad Institute Genome Sequencing Center for Infectious Disease"/>
            <person name="Wu L."/>
            <person name="Ma J."/>
        </authorList>
    </citation>
    <scope>NUCLEOTIDE SEQUENCE [LARGE SCALE GENOMIC DNA]</scope>
    <source>
        <strain evidence="2">JCM 14924</strain>
    </source>
</reference>
<organism evidence="1 2">
    <name type="scientific">Streptomyces bangladeshensis</name>
    <dbReference type="NCBI Taxonomy" id="295352"/>
    <lineage>
        <taxon>Bacteria</taxon>
        <taxon>Bacillati</taxon>
        <taxon>Actinomycetota</taxon>
        <taxon>Actinomycetes</taxon>
        <taxon>Kitasatosporales</taxon>
        <taxon>Streptomycetaceae</taxon>
        <taxon>Streptomyces</taxon>
    </lineage>
</organism>
<name>A0ABP5N403_9ACTN</name>
<comment type="caution">
    <text evidence="1">The sequence shown here is derived from an EMBL/GenBank/DDBJ whole genome shotgun (WGS) entry which is preliminary data.</text>
</comment>